<keyword evidence="2" id="KW-1185">Reference proteome</keyword>
<sequence>MTALHVLVWSVMKDEHLAKAGAHVASLRPDVWLAQEILPRHVAPFELATNMRCYLAAAT</sequence>
<evidence type="ECO:0000313" key="2">
    <source>
        <dbReference type="Proteomes" id="UP000807371"/>
    </source>
</evidence>
<evidence type="ECO:0000313" key="1">
    <source>
        <dbReference type="EMBL" id="MBH5334021.1"/>
    </source>
</evidence>
<dbReference type="EMBL" id="JACYXC010000001">
    <property type="protein sequence ID" value="MBH5334021.1"/>
    <property type="molecule type" value="Genomic_DNA"/>
</dbReference>
<reference evidence="1 2" key="1">
    <citation type="submission" date="2020-09" db="EMBL/GenBank/DDBJ databases">
        <title>Biosynthesis of the nuclear factor of activated T cells inhibitor NFAT-133 and its congeners in Streptomyces pactum.</title>
        <authorList>
            <person name="Zhou W."/>
            <person name="Posri P."/>
            <person name="Abugrain M.E."/>
            <person name="Weisberg A.J."/>
            <person name="Chang J.H."/>
            <person name="Mahmud T."/>
        </authorList>
    </citation>
    <scope>NUCLEOTIDE SEQUENCE [LARGE SCALE GENOMIC DNA]</scope>
    <source>
        <strain evidence="1 2">ATCC 27456</strain>
    </source>
</reference>
<gene>
    <name evidence="1" type="ORF">IHE55_04065</name>
</gene>
<protein>
    <recommendedName>
        <fullName evidence="3">Endonuclease</fullName>
    </recommendedName>
</protein>
<dbReference type="RefSeq" id="WP_197987766.1">
    <property type="nucleotide sequence ID" value="NZ_JACYXC010000001.1"/>
</dbReference>
<comment type="caution">
    <text evidence="1">The sequence shown here is derived from an EMBL/GenBank/DDBJ whole genome shotgun (WGS) entry which is preliminary data.</text>
</comment>
<evidence type="ECO:0008006" key="3">
    <source>
        <dbReference type="Google" id="ProtNLM"/>
    </source>
</evidence>
<dbReference type="Proteomes" id="UP000807371">
    <property type="component" value="Unassembled WGS sequence"/>
</dbReference>
<proteinExistence type="predicted"/>
<organism evidence="1 2">
    <name type="scientific">Streptomyces pactum</name>
    <dbReference type="NCBI Taxonomy" id="68249"/>
    <lineage>
        <taxon>Bacteria</taxon>
        <taxon>Bacillati</taxon>
        <taxon>Actinomycetota</taxon>
        <taxon>Actinomycetes</taxon>
        <taxon>Kitasatosporales</taxon>
        <taxon>Streptomycetaceae</taxon>
        <taxon>Streptomyces</taxon>
    </lineage>
</organism>
<accession>A0ABS0NFT2</accession>
<name>A0ABS0NFT2_9ACTN</name>